<dbReference type="Gene3D" id="3.10.20.810">
    <property type="entry name" value="Phosphoribosyl-AMP cyclohydrolase"/>
    <property type="match status" value="1"/>
</dbReference>
<dbReference type="AlphaFoldDB" id="A0A2N0VJ02"/>
<keyword evidence="11 14" id="KW-0378">Hydrolase</keyword>
<evidence type="ECO:0000256" key="1">
    <source>
        <dbReference type="ARBA" id="ARBA00000024"/>
    </source>
</evidence>
<comment type="similarity">
    <text evidence="5">In the C-terminal section; belongs to the PRA-PH family.</text>
</comment>
<dbReference type="FunFam" id="3.10.20.810:FF:000001">
    <property type="entry name" value="Histidine biosynthesis bifunctional protein HisIE"/>
    <property type="match status" value="1"/>
</dbReference>
<protein>
    <recommendedName>
        <fullName evidence="9">Histidine biosynthesis bifunctional protein HisIE</fullName>
        <ecNumber evidence="8">3.5.4.19</ecNumber>
        <ecNumber evidence="7">3.6.1.31</ecNumber>
    </recommendedName>
</protein>
<evidence type="ECO:0000256" key="5">
    <source>
        <dbReference type="ARBA" id="ARBA00007731"/>
    </source>
</evidence>
<evidence type="ECO:0000256" key="11">
    <source>
        <dbReference type="ARBA" id="ARBA00022801"/>
    </source>
</evidence>
<evidence type="ECO:0000256" key="10">
    <source>
        <dbReference type="ARBA" id="ARBA00022605"/>
    </source>
</evidence>
<comment type="caution">
    <text evidence="14">The sequence shown here is derived from an EMBL/GenBank/DDBJ whole genome shotgun (WGS) entry which is preliminary data.</text>
</comment>
<dbReference type="PANTHER" id="PTHR42945:SF1">
    <property type="entry name" value="HISTIDINE BIOSYNTHESIS BIFUNCTIONAL PROTEIN HIS7"/>
    <property type="match status" value="1"/>
</dbReference>
<dbReference type="RefSeq" id="WP_101071451.1">
    <property type="nucleotide sequence ID" value="NZ_PISP01000001.1"/>
</dbReference>
<keyword evidence="10" id="KW-0028">Amino-acid biosynthesis</keyword>
<evidence type="ECO:0000256" key="3">
    <source>
        <dbReference type="ARBA" id="ARBA00005169"/>
    </source>
</evidence>
<evidence type="ECO:0000256" key="9">
    <source>
        <dbReference type="ARBA" id="ARBA00017720"/>
    </source>
</evidence>
<keyword evidence="15" id="KW-1185">Reference proteome</keyword>
<dbReference type="SUPFAM" id="SSF141734">
    <property type="entry name" value="HisI-like"/>
    <property type="match status" value="1"/>
</dbReference>
<evidence type="ECO:0000259" key="13">
    <source>
        <dbReference type="Pfam" id="PF01502"/>
    </source>
</evidence>
<dbReference type="PANTHER" id="PTHR42945">
    <property type="entry name" value="HISTIDINE BIOSYNTHESIS BIFUNCTIONAL PROTEIN"/>
    <property type="match status" value="1"/>
</dbReference>
<dbReference type="EC" id="3.6.1.31" evidence="7"/>
<evidence type="ECO:0000313" key="14">
    <source>
        <dbReference type="EMBL" id="PKD44161.1"/>
    </source>
</evidence>
<evidence type="ECO:0000256" key="6">
    <source>
        <dbReference type="ARBA" id="ARBA00008299"/>
    </source>
</evidence>
<dbReference type="GO" id="GO:0004636">
    <property type="term" value="F:phosphoribosyl-ATP diphosphatase activity"/>
    <property type="evidence" value="ECO:0007669"/>
    <property type="project" value="UniProtKB-EC"/>
</dbReference>
<dbReference type="Pfam" id="PF01502">
    <property type="entry name" value="PRA-CH"/>
    <property type="match status" value="1"/>
</dbReference>
<dbReference type="EMBL" id="PISP01000001">
    <property type="protein sequence ID" value="PKD44161.1"/>
    <property type="molecule type" value="Genomic_DNA"/>
</dbReference>
<dbReference type="Proteomes" id="UP000233398">
    <property type="component" value="Unassembled WGS sequence"/>
</dbReference>
<evidence type="ECO:0000256" key="8">
    <source>
        <dbReference type="ARBA" id="ARBA00012721"/>
    </source>
</evidence>
<dbReference type="InterPro" id="IPR038019">
    <property type="entry name" value="PRib_AMP_CycHydrolase_sf"/>
</dbReference>
<comment type="similarity">
    <text evidence="6">In the N-terminal section; belongs to the PRA-CH family.</text>
</comment>
<evidence type="ECO:0000313" key="15">
    <source>
        <dbReference type="Proteomes" id="UP000233398"/>
    </source>
</evidence>
<dbReference type="UniPathway" id="UPA00031">
    <property type="reaction ID" value="UER00008"/>
</dbReference>
<evidence type="ECO:0000256" key="7">
    <source>
        <dbReference type="ARBA" id="ARBA00012414"/>
    </source>
</evidence>
<dbReference type="GO" id="GO:0000105">
    <property type="term" value="P:L-histidine biosynthetic process"/>
    <property type="evidence" value="ECO:0007669"/>
    <property type="project" value="UniProtKB-UniPathway"/>
</dbReference>
<organism evidence="14 15">
    <name type="scientific">Rhodohalobacter barkolensis</name>
    <dbReference type="NCBI Taxonomy" id="2053187"/>
    <lineage>
        <taxon>Bacteria</taxon>
        <taxon>Pseudomonadati</taxon>
        <taxon>Balneolota</taxon>
        <taxon>Balneolia</taxon>
        <taxon>Balneolales</taxon>
        <taxon>Balneolaceae</taxon>
        <taxon>Rhodohalobacter</taxon>
    </lineage>
</organism>
<evidence type="ECO:0000256" key="2">
    <source>
        <dbReference type="ARBA" id="ARBA00001460"/>
    </source>
</evidence>
<accession>A0A2N0VJ02</accession>
<reference evidence="14 15" key="1">
    <citation type="submission" date="2017-11" db="EMBL/GenBank/DDBJ databases">
        <title>Rhodohalobacter 15182 sp. nov., isolated from a salt lake.</title>
        <authorList>
            <person name="Han S."/>
        </authorList>
    </citation>
    <scope>NUCLEOTIDE SEQUENCE [LARGE SCALE GENOMIC DNA]</scope>
    <source>
        <strain evidence="14 15">15182</strain>
    </source>
</reference>
<evidence type="ECO:0000256" key="12">
    <source>
        <dbReference type="ARBA" id="ARBA00023102"/>
    </source>
</evidence>
<sequence length="132" mass="15136">MKESEIEESNQLNLQFDKRGGLLPVVVQESETGDILMIASVNREAVDRTLETKKATFWSTSRNKLWVKGETSENTIWIDEILVDCDQDALVYKVRLEGDGVCHTKNKLGVHRKSCFYRSLNPDSKELTFLEK</sequence>
<dbReference type="OrthoDB" id="9795769at2"/>
<dbReference type="InterPro" id="IPR002496">
    <property type="entry name" value="PRib_AMP_CycHydrolase_dom"/>
</dbReference>
<proteinExistence type="inferred from homology"/>
<keyword evidence="12" id="KW-0368">Histidine biosynthesis</keyword>
<dbReference type="NCBIfam" id="NF000768">
    <property type="entry name" value="PRK00051.1"/>
    <property type="match status" value="1"/>
</dbReference>
<comment type="catalytic activity">
    <reaction evidence="1">
        <text>1-(5-phospho-beta-D-ribosyl)-5'-AMP + H2O = 1-(5-phospho-beta-D-ribosyl)-5-[(5-phospho-beta-D-ribosylamino)methylideneamino]imidazole-4-carboxamide</text>
        <dbReference type="Rhea" id="RHEA:20049"/>
        <dbReference type="ChEBI" id="CHEBI:15377"/>
        <dbReference type="ChEBI" id="CHEBI:58435"/>
        <dbReference type="ChEBI" id="CHEBI:59457"/>
        <dbReference type="EC" id="3.5.4.19"/>
    </reaction>
</comment>
<name>A0A2N0VJ02_9BACT</name>
<comment type="catalytic activity">
    <reaction evidence="2">
        <text>1-(5-phospho-beta-D-ribosyl)-ATP + H2O = 1-(5-phospho-beta-D-ribosyl)-5'-AMP + diphosphate + H(+)</text>
        <dbReference type="Rhea" id="RHEA:22828"/>
        <dbReference type="ChEBI" id="CHEBI:15377"/>
        <dbReference type="ChEBI" id="CHEBI:15378"/>
        <dbReference type="ChEBI" id="CHEBI:33019"/>
        <dbReference type="ChEBI" id="CHEBI:59457"/>
        <dbReference type="ChEBI" id="CHEBI:73183"/>
        <dbReference type="EC" id="3.6.1.31"/>
    </reaction>
</comment>
<evidence type="ECO:0000256" key="4">
    <source>
        <dbReference type="ARBA" id="ARBA00005204"/>
    </source>
</evidence>
<dbReference type="GO" id="GO:0004635">
    <property type="term" value="F:phosphoribosyl-AMP cyclohydrolase activity"/>
    <property type="evidence" value="ECO:0007669"/>
    <property type="project" value="UniProtKB-EC"/>
</dbReference>
<gene>
    <name evidence="14" type="ORF">CWD77_01450</name>
</gene>
<feature type="domain" description="Phosphoribosyl-AMP cyclohydrolase" evidence="13">
    <location>
        <begin position="37"/>
        <end position="117"/>
    </location>
</feature>
<comment type="pathway">
    <text evidence="4">Amino-acid biosynthesis; L-histidine biosynthesis; L-histidine from 5-phospho-alpha-D-ribose 1-diphosphate: step 2/9.</text>
</comment>
<dbReference type="EC" id="3.5.4.19" evidence="8"/>
<comment type="pathway">
    <text evidence="3">Amino-acid biosynthesis; L-histidine biosynthesis; L-histidine from 5-phospho-alpha-D-ribose 1-diphosphate: step 3/9.</text>
</comment>